<reference evidence="2 3" key="1">
    <citation type="submission" date="2016-07" db="EMBL/GenBank/DDBJ databases">
        <title>Pervasive Adenine N6-methylation of Active Genes in Fungi.</title>
        <authorList>
            <consortium name="DOE Joint Genome Institute"/>
            <person name="Mondo S.J."/>
            <person name="Dannebaum R.O."/>
            <person name="Kuo R.C."/>
            <person name="Labutti K."/>
            <person name="Haridas S."/>
            <person name="Kuo A."/>
            <person name="Salamov A."/>
            <person name="Ahrendt S.R."/>
            <person name="Lipzen A."/>
            <person name="Sullivan W."/>
            <person name="Andreopoulos W.B."/>
            <person name="Clum A."/>
            <person name="Lindquist E."/>
            <person name="Daum C."/>
            <person name="Ramamoorthy G.K."/>
            <person name="Gryganskyi A."/>
            <person name="Culley D."/>
            <person name="Magnuson J.K."/>
            <person name="James T.Y."/>
            <person name="O'Malley M.A."/>
            <person name="Stajich J.E."/>
            <person name="Spatafora J.W."/>
            <person name="Visel A."/>
            <person name="Grigoriev I.V."/>
        </authorList>
    </citation>
    <scope>NUCLEOTIDE SEQUENCE [LARGE SCALE GENOMIC DNA]</scope>
    <source>
        <strain evidence="2 3">NRRL 2496</strain>
    </source>
</reference>
<dbReference type="InParanoid" id="A0A1X2H2K0"/>
<dbReference type="AlphaFoldDB" id="A0A1X2H2K0"/>
<organism evidence="2 3">
    <name type="scientific">Syncephalastrum racemosum</name>
    <name type="common">Filamentous fungus</name>
    <dbReference type="NCBI Taxonomy" id="13706"/>
    <lineage>
        <taxon>Eukaryota</taxon>
        <taxon>Fungi</taxon>
        <taxon>Fungi incertae sedis</taxon>
        <taxon>Mucoromycota</taxon>
        <taxon>Mucoromycotina</taxon>
        <taxon>Mucoromycetes</taxon>
        <taxon>Mucorales</taxon>
        <taxon>Syncephalastraceae</taxon>
        <taxon>Syncephalastrum</taxon>
    </lineage>
</organism>
<comment type="caution">
    <text evidence="2">The sequence shown here is derived from an EMBL/GenBank/DDBJ whole genome shotgun (WGS) entry which is preliminary data.</text>
</comment>
<evidence type="ECO:0000313" key="2">
    <source>
        <dbReference type="EMBL" id="ORY92005.1"/>
    </source>
</evidence>
<feature type="region of interest" description="Disordered" evidence="1">
    <location>
        <begin position="1"/>
        <end position="34"/>
    </location>
</feature>
<keyword evidence="3" id="KW-1185">Reference proteome</keyword>
<dbReference type="Proteomes" id="UP000242180">
    <property type="component" value="Unassembled WGS sequence"/>
</dbReference>
<name>A0A1X2H2K0_SYNRA</name>
<evidence type="ECO:0000256" key="1">
    <source>
        <dbReference type="SAM" id="MobiDB-lite"/>
    </source>
</evidence>
<protein>
    <submittedName>
        <fullName evidence="2">Uncharacterized protein</fullName>
    </submittedName>
</protein>
<feature type="compositionally biased region" description="Basic and acidic residues" evidence="1">
    <location>
        <begin position="10"/>
        <end position="25"/>
    </location>
</feature>
<dbReference type="EMBL" id="MCGN01000010">
    <property type="protein sequence ID" value="ORY92005.1"/>
    <property type="molecule type" value="Genomic_DNA"/>
</dbReference>
<sequence length="74" mass="8612">MGFLSSKRKRIDECPSPRDGPRATDYHFGGRTAKRHSPPFFKKSINDKNLYKEDIGSFCIQFLPLFYYSISYAL</sequence>
<proteinExistence type="predicted"/>
<evidence type="ECO:0000313" key="3">
    <source>
        <dbReference type="Proteomes" id="UP000242180"/>
    </source>
</evidence>
<gene>
    <name evidence="2" type="ORF">BCR43DRAFT_497632</name>
</gene>
<accession>A0A1X2H2K0</accession>